<evidence type="ECO:0000313" key="3">
    <source>
        <dbReference type="Proteomes" id="UP001151760"/>
    </source>
</evidence>
<feature type="non-terminal residue" evidence="2">
    <location>
        <position position="133"/>
    </location>
</feature>
<feature type="region of interest" description="Disordered" evidence="1">
    <location>
        <begin position="56"/>
        <end position="102"/>
    </location>
</feature>
<keyword evidence="3" id="KW-1185">Reference proteome</keyword>
<proteinExistence type="predicted"/>
<feature type="compositionally biased region" description="Polar residues" evidence="1">
    <location>
        <begin position="59"/>
        <end position="74"/>
    </location>
</feature>
<protein>
    <submittedName>
        <fullName evidence="2">Uncharacterized protein</fullName>
    </submittedName>
</protein>
<sequence length="133" mass="15242">MIISLEREINPRNPQHAFKRREAYGSSTHTTSDHYDIEWFKRVEALQAKKVEALKSTRVESSNANRSKTPTKSGCSRHMTGVKSYPHKYMEQPGPKFDEKRGTILNSNKEVVMIAPRVRDVYVLDMTSSAQES</sequence>
<comment type="caution">
    <text evidence="2">The sequence shown here is derived from an EMBL/GenBank/DDBJ whole genome shotgun (WGS) entry which is preliminary data.</text>
</comment>
<dbReference type="EMBL" id="BQNB010010946">
    <property type="protein sequence ID" value="GJS84057.1"/>
    <property type="molecule type" value="Genomic_DNA"/>
</dbReference>
<gene>
    <name evidence="2" type="ORF">Tco_0750598</name>
</gene>
<name>A0ABQ4Z4V7_9ASTR</name>
<organism evidence="2 3">
    <name type="scientific">Tanacetum coccineum</name>
    <dbReference type="NCBI Taxonomy" id="301880"/>
    <lineage>
        <taxon>Eukaryota</taxon>
        <taxon>Viridiplantae</taxon>
        <taxon>Streptophyta</taxon>
        <taxon>Embryophyta</taxon>
        <taxon>Tracheophyta</taxon>
        <taxon>Spermatophyta</taxon>
        <taxon>Magnoliopsida</taxon>
        <taxon>eudicotyledons</taxon>
        <taxon>Gunneridae</taxon>
        <taxon>Pentapetalae</taxon>
        <taxon>asterids</taxon>
        <taxon>campanulids</taxon>
        <taxon>Asterales</taxon>
        <taxon>Asteraceae</taxon>
        <taxon>Asteroideae</taxon>
        <taxon>Anthemideae</taxon>
        <taxon>Anthemidinae</taxon>
        <taxon>Tanacetum</taxon>
    </lineage>
</organism>
<evidence type="ECO:0000313" key="2">
    <source>
        <dbReference type="EMBL" id="GJS84057.1"/>
    </source>
</evidence>
<reference evidence="2" key="2">
    <citation type="submission" date="2022-01" db="EMBL/GenBank/DDBJ databases">
        <authorList>
            <person name="Yamashiro T."/>
            <person name="Shiraishi A."/>
            <person name="Satake H."/>
            <person name="Nakayama K."/>
        </authorList>
    </citation>
    <scope>NUCLEOTIDE SEQUENCE</scope>
</reference>
<reference evidence="2" key="1">
    <citation type="journal article" date="2022" name="Int. J. Mol. Sci.">
        <title>Draft Genome of Tanacetum Coccineum: Genomic Comparison of Closely Related Tanacetum-Family Plants.</title>
        <authorList>
            <person name="Yamashiro T."/>
            <person name="Shiraishi A."/>
            <person name="Nakayama K."/>
            <person name="Satake H."/>
        </authorList>
    </citation>
    <scope>NUCLEOTIDE SEQUENCE</scope>
</reference>
<dbReference type="Proteomes" id="UP001151760">
    <property type="component" value="Unassembled WGS sequence"/>
</dbReference>
<accession>A0ABQ4Z4V7</accession>
<evidence type="ECO:0000256" key="1">
    <source>
        <dbReference type="SAM" id="MobiDB-lite"/>
    </source>
</evidence>